<protein>
    <recommendedName>
        <fullName evidence="1">NADAR domain-containing protein</fullName>
    </recommendedName>
</protein>
<sequence length="192" mass="21809">MAEARGADDSSVSEVKATSLEDAREKYEFFWKSQSPFSQWHKSKFYVDGQEYNCAEQFMMHQKAVLFGDQNAATKILTSKDPRFQKKMGRQVKNFEEDTWTSSCVDIVKKASKAKFSQNAELRSVLLATYPKILVEASPYDNIWGIGCTEDDQAAWNRSTWRGKNLLGFALTDVRNELMGEDRQSACAEDSG</sequence>
<evidence type="ECO:0000313" key="2">
    <source>
        <dbReference type="EMBL" id="KAK7468183.1"/>
    </source>
</evidence>
<dbReference type="Gene3D" id="1.10.357.40">
    <property type="entry name" value="YbiA-like"/>
    <property type="match status" value="1"/>
</dbReference>
<dbReference type="InterPro" id="IPR037238">
    <property type="entry name" value="YbiA-like_sf"/>
</dbReference>
<proteinExistence type="predicted"/>
<dbReference type="InterPro" id="IPR012816">
    <property type="entry name" value="NADAR"/>
</dbReference>
<dbReference type="Proteomes" id="UP001519460">
    <property type="component" value="Unassembled WGS sequence"/>
</dbReference>
<dbReference type="EMBL" id="JACVVK020000520">
    <property type="protein sequence ID" value="KAK7468183.1"/>
    <property type="molecule type" value="Genomic_DNA"/>
</dbReference>
<dbReference type="NCBIfam" id="TIGR02464">
    <property type="entry name" value="ribofla_fusion"/>
    <property type="match status" value="1"/>
</dbReference>
<reference evidence="2 3" key="1">
    <citation type="journal article" date="2023" name="Sci. Data">
        <title>Genome assembly of the Korean intertidal mud-creeper Batillaria attramentaria.</title>
        <authorList>
            <person name="Patra A.K."/>
            <person name="Ho P.T."/>
            <person name="Jun S."/>
            <person name="Lee S.J."/>
            <person name="Kim Y."/>
            <person name="Won Y.J."/>
        </authorList>
    </citation>
    <scope>NUCLEOTIDE SEQUENCE [LARGE SCALE GENOMIC DNA]</scope>
    <source>
        <strain evidence="2">Wonlab-2016</strain>
    </source>
</reference>
<keyword evidence="3" id="KW-1185">Reference proteome</keyword>
<dbReference type="CDD" id="cd15457">
    <property type="entry name" value="NADAR"/>
    <property type="match status" value="1"/>
</dbReference>
<dbReference type="Pfam" id="PF08719">
    <property type="entry name" value="NADAR"/>
    <property type="match status" value="1"/>
</dbReference>
<evidence type="ECO:0000313" key="3">
    <source>
        <dbReference type="Proteomes" id="UP001519460"/>
    </source>
</evidence>
<comment type="caution">
    <text evidence="2">The sequence shown here is derived from an EMBL/GenBank/DDBJ whole genome shotgun (WGS) entry which is preliminary data.</text>
</comment>
<dbReference type="AlphaFoldDB" id="A0ABD0JCP9"/>
<name>A0ABD0JCP9_9CAEN</name>
<accession>A0ABD0JCP9</accession>
<evidence type="ECO:0000259" key="1">
    <source>
        <dbReference type="Pfam" id="PF08719"/>
    </source>
</evidence>
<dbReference type="SUPFAM" id="SSF143990">
    <property type="entry name" value="YbiA-like"/>
    <property type="match status" value="1"/>
</dbReference>
<organism evidence="2 3">
    <name type="scientific">Batillaria attramentaria</name>
    <dbReference type="NCBI Taxonomy" id="370345"/>
    <lineage>
        <taxon>Eukaryota</taxon>
        <taxon>Metazoa</taxon>
        <taxon>Spiralia</taxon>
        <taxon>Lophotrochozoa</taxon>
        <taxon>Mollusca</taxon>
        <taxon>Gastropoda</taxon>
        <taxon>Caenogastropoda</taxon>
        <taxon>Sorbeoconcha</taxon>
        <taxon>Cerithioidea</taxon>
        <taxon>Batillariidae</taxon>
        <taxon>Batillaria</taxon>
    </lineage>
</organism>
<gene>
    <name evidence="2" type="ORF">BaRGS_00036596</name>
</gene>
<feature type="domain" description="NADAR" evidence="1">
    <location>
        <begin position="29"/>
        <end position="178"/>
    </location>
</feature>